<dbReference type="InterPro" id="IPR000683">
    <property type="entry name" value="Gfo/Idh/MocA-like_OxRdtase_N"/>
</dbReference>
<keyword evidence="4" id="KW-1185">Reference proteome</keyword>
<dbReference type="PANTHER" id="PTHR43377">
    <property type="entry name" value="BILIVERDIN REDUCTASE A"/>
    <property type="match status" value="1"/>
</dbReference>
<gene>
    <name evidence="3" type="ORF">R9X50_00480800</name>
</gene>
<accession>A0AAQ3M590</accession>
<dbReference type="AlphaFoldDB" id="A0AAQ3M590"/>
<dbReference type="InterPro" id="IPR051450">
    <property type="entry name" value="Gfo/Idh/MocA_Oxidoreductases"/>
</dbReference>
<reference evidence="3 4" key="1">
    <citation type="submission" date="2023-11" db="EMBL/GenBank/DDBJ databases">
        <title>An acidophilic fungus is an integral part of prey digestion in a carnivorous sundew plant.</title>
        <authorList>
            <person name="Tsai I.J."/>
        </authorList>
    </citation>
    <scope>NUCLEOTIDE SEQUENCE [LARGE SCALE GENOMIC DNA]</scope>
    <source>
        <strain evidence="3">169a</strain>
    </source>
</reference>
<name>A0AAQ3M590_9PEZI</name>
<evidence type="ECO:0000313" key="3">
    <source>
        <dbReference type="EMBL" id="WPH01954.1"/>
    </source>
</evidence>
<feature type="compositionally biased region" description="Low complexity" evidence="1">
    <location>
        <begin position="435"/>
        <end position="444"/>
    </location>
</feature>
<proteinExistence type="predicted"/>
<dbReference type="GO" id="GO:0000166">
    <property type="term" value="F:nucleotide binding"/>
    <property type="evidence" value="ECO:0007669"/>
    <property type="project" value="InterPro"/>
</dbReference>
<dbReference type="Pfam" id="PF01408">
    <property type="entry name" value="GFO_IDH_MocA"/>
    <property type="match status" value="1"/>
</dbReference>
<organism evidence="3 4">
    <name type="scientific">Acrodontium crateriforme</name>
    <dbReference type="NCBI Taxonomy" id="150365"/>
    <lineage>
        <taxon>Eukaryota</taxon>
        <taxon>Fungi</taxon>
        <taxon>Dikarya</taxon>
        <taxon>Ascomycota</taxon>
        <taxon>Pezizomycotina</taxon>
        <taxon>Dothideomycetes</taxon>
        <taxon>Dothideomycetidae</taxon>
        <taxon>Mycosphaerellales</taxon>
        <taxon>Teratosphaeriaceae</taxon>
        <taxon>Acrodontium</taxon>
    </lineage>
</organism>
<dbReference type="SUPFAM" id="SSF55347">
    <property type="entry name" value="Glyceraldehyde-3-phosphate dehydrogenase-like, C-terminal domain"/>
    <property type="match status" value="1"/>
</dbReference>
<dbReference type="PANTHER" id="PTHR43377:SF12">
    <property type="entry name" value="BINDING ROSSMANN FOLD OXIDOREDUCTASE, PUTATIVE (AFU_ORTHOLOGUE AFUA_3G11840)-RELATED"/>
    <property type="match status" value="1"/>
</dbReference>
<dbReference type="InterPro" id="IPR036291">
    <property type="entry name" value="NAD(P)-bd_dom_sf"/>
</dbReference>
<dbReference type="EMBL" id="CP138586">
    <property type="protein sequence ID" value="WPH01954.1"/>
    <property type="molecule type" value="Genomic_DNA"/>
</dbReference>
<dbReference type="Proteomes" id="UP001303373">
    <property type="component" value="Chromosome 7"/>
</dbReference>
<evidence type="ECO:0000256" key="1">
    <source>
        <dbReference type="SAM" id="MobiDB-lite"/>
    </source>
</evidence>
<feature type="region of interest" description="Disordered" evidence="1">
    <location>
        <begin position="428"/>
        <end position="448"/>
    </location>
</feature>
<dbReference type="Gene3D" id="3.30.360.10">
    <property type="entry name" value="Dihydrodipicolinate Reductase, domain 2"/>
    <property type="match status" value="2"/>
</dbReference>
<dbReference type="Gene3D" id="3.40.50.720">
    <property type="entry name" value="NAD(P)-binding Rossmann-like Domain"/>
    <property type="match status" value="1"/>
</dbReference>
<dbReference type="SUPFAM" id="SSF51735">
    <property type="entry name" value="NAD(P)-binding Rossmann-fold domains"/>
    <property type="match status" value="1"/>
</dbReference>
<protein>
    <recommendedName>
        <fullName evidence="2">Gfo/Idh/MocA-like oxidoreductase N-terminal domain-containing protein</fullName>
    </recommendedName>
</protein>
<sequence length="553" mass="61678">MAQPTQTKPRLLIIGAGHRGNSYARATVESGLGVVAAVVEPIAFKRRSLGKKYVWLDQQPTPEQEFDDWKDFVAYEHQRRKDEAAGLPVPPGVDGVFVCVIDELHIHVVKALAPFGMHIMCEKPLATNLNDCVEMQHTLQLYPQRVFAIGHVLRYSPHNLLLRHLLLEKRVIGDVLSIEHVEPVGWWHFSHSFVRGHWRNSKTSAPALLTKSCHDIDFLLWMLCQPPPNSPVTAKPHVPSTISSAGSVKQFRRSQKPKEAGAATNCMSCPIKETCMYSAKRIYHDRFLAKGQTAWPVEIVNPQIGHILQTQGPSQAREALYASLAEDYDTTTTPVADIESRPWFGRCVYEADNDVCDDQTVTISWDDIPTSPQENITPQPTGHGAKTAIFHMIAQTRAQCQRRGWIYGTTGEIYYDSHNITVHDFTTEINDDETPNTNTNSTTPPSKPWAAAKISTRIYEPEVPQNSHHGGGDDGLTQQFLKAIIAVDGKKMGVQEAQVEFLGCTIEDCIRSHAAVFAAEEAREGKKVVEWDEWWAKNVRPILEAGEATGTSS</sequence>
<feature type="domain" description="Gfo/Idh/MocA-like oxidoreductase N-terminal" evidence="2">
    <location>
        <begin position="11"/>
        <end position="142"/>
    </location>
</feature>
<evidence type="ECO:0000313" key="4">
    <source>
        <dbReference type="Proteomes" id="UP001303373"/>
    </source>
</evidence>
<evidence type="ECO:0000259" key="2">
    <source>
        <dbReference type="Pfam" id="PF01408"/>
    </source>
</evidence>